<reference evidence="1 2" key="1">
    <citation type="submission" date="2016-10" db="EMBL/GenBank/DDBJ databases">
        <title>Description of Gloeomargarita lithophora gen. nov., sp. nov., a thylakoid-bearing basal-branching cyanobacterium with intracellular carbonates, and proposal for Gloeomargaritales ord. nov.</title>
        <authorList>
            <person name="Moreira D."/>
            <person name="Tavera R."/>
            <person name="Benzerara K."/>
            <person name="Skouri-Panet F."/>
            <person name="Couradeau E."/>
            <person name="Gerard E."/>
            <person name="Loussert C."/>
            <person name="Novelo E."/>
            <person name="Zivanovic Y."/>
            <person name="Lopez-Garcia P."/>
        </authorList>
    </citation>
    <scope>NUCLEOTIDE SEQUENCE [LARGE SCALE GENOMIC DNA]</scope>
    <source>
        <strain evidence="1 2">D10</strain>
    </source>
</reference>
<sequence>MSSGNLKSWAWGILFWGWVGSPLALAQMPQNLPVRAQFKHNDQQILLEIAITAEQQALGLMYRERLEPNRGMLFPFQPPRPVSFWMKNMRTAIDMIFLHENKIRAIFPKVPPCTTPRCPTYGPDGLVDSVIELAPGRAEQLGFKVGDTLIVRLIPPSGVPKRE</sequence>
<dbReference type="Pfam" id="PF02643">
    <property type="entry name" value="DUF192"/>
    <property type="match status" value="1"/>
</dbReference>
<dbReference type="AlphaFoldDB" id="A0A1J0ADS7"/>
<dbReference type="OrthoDB" id="9808290at2"/>
<dbReference type="Gene3D" id="2.60.120.1140">
    <property type="entry name" value="Protein of unknown function DUF192"/>
    <property type="match status" value="1"/>
</dbReference>
<dbReference type="STRING" id="1188229.GlitD10_1737"/>
<dbReference type="RefSeq" id="WP_071454558.1">
    <property type="nucleotide sequence ID" value="NZ_CP017675.1"/>
</dbReference>
<dbReference type="InterPro" id="IPR003795">
    <property type="entry name" value="DUF192"/>
</dbReference>
<evidence type="ECO:0008006" key="3">
    <source>
        <dbReference type="Google" id="ProtNLM"/>
    </source>
</evidence>
<dbReference type="KEGG" id="glt:GlitD10_1737"/>
<accession>A0A1J0ADS7</accession>
<evidence type="ECO:0000313" key="2">
    <source>
        <dbReference type="Proteomes" id="UP000180235"/>
    </source>
</evidence>
<organism evidence="1 2">
    <name type="scientific">Gloeomargarita lithophora Alchichica-D10</name>
    <dbReference type="NCBI Taxonomy" id="1188229"/>
    <lineage>
        <taxon>Bacteria</taxon>
        <taxon>Bacillati</taxon>
        <taxon>Cyanobacteriota</taxon>
        <taxon>Cyanophyceae</taxon>
        <taxon>Gloeomargaritales</taxon>
        <taxon>Gloeomargaritaceae</taxon>
        <taxon>Gloeomargarita</taxon>
    </lineage>
</organism>
<evidence type="ECO:0000313" key="1">
    <source>
        <dbReference type="EMBL" id="APB34063.1"/>
    </source>
</evidence>
<proteinExistence type="predicted"/>
<dbReference type="InterPro" id="IPR038695">
    <property type="entry name" value="Saro_0823-like_sf"/>
</dbReference>
<dbReference type="Proteomes" id="UP000180235">
    <property type="component" value="Chromosome"/>
</dbReference>
<dbReference type="PANTHER" id="PTHR37953:SF1">
    <property type="entry name" value="UPF0127 PROTEIN MJ1496"/>
    <property type="match status" value="1"/>
</dbReference>
<dbReference type="EMBL" id="CP017675">
    <property type="protein sequence ID" value="APB34063.1"/>
    <property type="molecule type" value="Genomic_DNA"/>
</dbReference>
<dbReference type="PANTHER" id="PTHR37953">
    <property type="entry name" value="UPF0127 PROTEIN MJ1496"/>
    <property type="match status" value="1"/>
</dbReference>
<name>A0A1J0ADS7_9CYAN</name>
<keyword evidence="2" id="KW-1185">Reference proteome</keyword>
<protein>
    <recommendedName>
        <fullName evidence="3">DUF192 domain-containing protein</fullName>
    </recommendedName>
</protein>
<gene>
    <name evidence="1" type="ORF">GlitD10_1737</name>
</gene>